<comment type="caution">
    <text evidence="3">The sequence shown here is derived from an EMBL/GenBank/DDBJ whole genome shotgun (WGS) entry which is preliminary data.</text>
</comment>
<keyword evidence="4" id="KW-1185">Reference proteome</keyword>
<gene>
    <name evidence="3" type="ORF">DW2_00455</name>
</gene>
<dbReference type="InterPro" id="IPR011009">
    <property type="entry name" value="Kinase-like_dom_sf"/>
</dbReference>
<protein>
    <submittedName>
        <fullName evidence="3">Aminoglycoside phosphotransferase</fullName>
    </submittedName>
</protein>
<dbReference type="PANTHER" id="PTHR12149:SF8">
    <property type="entry name" value="PROTEIN-RIBULOSAMINE 3-KINASE"/>
    <property type="match status" value="1"/>
</dbReference>
<sequence length="269" mass="28390">MQDAAVLLGESVIRAQVLAGGDLSPVVSLSLTDGREVVAKGGPFPRIEGAMLQALSGAGAPVPRVLAVSERILVLERLAEGGGLAGSGWAELGTMLRALHSAPGAGEVAPYGWAEDYAFGSVAIPNAPLASWPDFWAERRLRPSLPALPSGLAHRVERVAADLRDRLPDRPFPALLHGDLWVGNVLASQGRLSGLIDPACYYGDAEVDLAMLHLFGAPGPSFKQAYGALEPGWEERRAVYQLWPALVHVRLFGAGYHGMLAGLLNRLGA</sequence>
<dbReference type="AlphaFoldDB" id="A0A085U0T6"/>
<dbReference type="Pfam" id="PF03881">
    <property type="entry name" value="Fructosamin_kin"/>
    <property type="match status" value="1"/>
</dbReference>
<evidence type="ECO:0000313" key="3">
    <source>
        <dbReference type="EMBL" id="KFE36583.1"/>
    </source>
</evidence>
<dbReference type="PIRSF" id="PIRSF006221">
    <property type="entry name" value="Ketosamine-3-kinase"/>
    <property type="match status" value="1"/>
</dbReference>
<keyword evidence="2 3" id="KW-0808">Transferase</keyword>
<dbReference type="eggNOG" id="COG3001">
    <property type="taxonomic scope" value="Bacteria"/>
</dbReference>
<evidence type="ECO:0000313" key="4">
    <source>
        <dbReference type="Proteomes" id="UP000028607"/>
    </source>
</evidence>
<evidence type="ECO:0000256" key="2">
    <source>
        <dbReference type="PIRNR" id="PIRNR006221"/>
    </source>
</evidence>
<dbReference type="Gene3D" id="3.90.1200.10">
    <property type="match status" value="1"/>
</dbReference>
<evidence type="ECO:0000256" key="1">
    <source>
        <dbReference type="ARBA" id="ARBA00009460"/>
    </source>
</evidence>
<reference evidence="4" key="1">
    <citation type="submission" date="2013-04" db="EMBL/GenBank/DDBJ databases">
        <title>Thioclava sp. 13D2W-2 Genome Sequencing.</title>
        <authorList>
            <person name="Lai Q."/>
            <person name="Li G."/>
            <person name="Shao Z."/>
        </authorList>
    </citation>
    <scope>NUCLEOTIDE SEQUENCE [LARGE SCALE GENOMIC DNA]</scope>
    <source>
        <strain evidence="4">13D2W-2</strain>
    </source>
</reference>
<reference evidence="3 4" key="2">
    <citation type="journal article" date="2015" name="Antonie Van Leeuwenhoek">
        <title>Thioclava indica sp. nov., isolated from surface seawater of the Indian Ocean.</title>
        <authorList>
            <person name="Liu Y."/>
            <person name="Lai Q."/>
            <person name="Du J."/>
            <person name="Xu H."/>
            <person name="Jiang L."/>
            <person name="Shao Z."/>
        </authorList>
    </citation>
    <scope>NUCLEOTIDE SEQUENCE [LARGE SCALE GENOMIC DNA]</scope>
    <source>
        <strain evidence="3 4">13D2W-2</strain>
    </source>
</reference>
<comment type="similarity">
    <text evidence="1 2">Belongs to the fructosamine kinase family.</text>
</comment>
<keyword evidence="2" id="KW-0418">Kinase</keyword>
<organism evidence="3 4">
    <name type="scientific">Thioclava atlantica</name>
    <dbReference type="NCBI Taxonomy" id="1317124"/>
    <lineage>
        <taxon>Bacteria</taxon>
        <taxon>Pseudomonadati</taxon>
        <taxon>Pseudomonadota</taxon>
        <taxon>Alphaproteobacteria</taxon>
        <taxon>Rhodobacterales</taxon>
        <taxon>Paracoccaceae</taxon>
        <taxon>Thioclava</taxon>
    </lineage>
</organism>
<dbReference type="InterPro" id="IPR016477">
    <property type="entry name" value="Fructo-/Ketosamine-3-kinase"/>
</dbReference>
<name>A0A085U0T6_9RHOB</name>
<dbReference type="SUPFAM" id="SSF56112">
    <property type="entry name" value="Protein kinase-like (PK-like)"/>
    <property type="match status" value="1"/>
</dbReference>
<dbReference type="Gene3D" id="3.30.200.20">
    <property type="entry name" value="Phosphorylase Kinase, domain 1"/>
    <property type="match status" value="1"/>
</dbReference>
<accession>A0A085U0T6</accession>
<dbReference type="PATRIC" id="fig|1317124.6.peg.83"/>
<dbReference type="EMBL" id="AQRC01000001">
    <property type="protein sequence ID" value="KFE36583.1"/>
    <property type="molecule type" value="Genomic_DNA"/>
</dbReference>
<dbReference type="PANTHER" id="PTHR12149">
    <property type="entry name" value="FRUCTOSAMINE 3 KINASE-RELATED PROTEIN"/>
    <property type="match status" value="1"/>
</dbReference>
<proteinExistence type="inferred from homology"/>
<dbReference type="GO" id="GO:0016301">
    <property type="term" value="F:kinase activity"/>
    <property type="evidence" value="ECO:0007669"/>
    <property type="project" value="UniProtKB-UniRule"/>
</dbReference>
<dbReference type="Proteomes" id="UP000028607">
    <property type="component" value="Unassembled WGS sequence"/>
</dbReference>